<dbReference type="InterPro" id="IPR013783">
    <property type="entry name" value="Ig-like_fold"/>
</dbReference>
<evidence type="ECO:0000256" key="3">
    <source>
        <dbReference type="ARBA" id="ARBA00023136"/>
    </source>
</evidence>
<evidence type="ECO:0000256" key="5">
    <source>
        <dbReference type="ARBA" id="ARBA00023319"/>
    </source>
</evidence>
<feature type="domain" description="Ig-like" evidence="6">
    <location>
        <begin position="128"/>
        <end position="200"/>
    </location>
</feature>
<proteinExistence type="predicted"/>
<evidence type="ECO:0000259" key="6">
    <source>
        <dbReference type="PROSITE" id="PS50835"/>
    </source>
</evidence>
<dbReference type="Pfam" id="PF00047">
    <property type="entry name" value="ig"/>
    <property type="match status" value="1"/>
</dbReference>
<accession>A0A8T3DRN6</accession>
<dbReference type="PROSITE" id="PS50835">
    <property type="entry name" value="IG_LIKE"/>
    <property type="match status" value="1"/>
</dbReference>
<keyword evidence="5" id="KW-0393">Immunoglobulin domain</keyword>
<dbReference type="PANTHER" id="PTHR12080:SF134">
    <property type="entry name" value="CD48 ANTIGEN"/>
    <property type="match status" value="1"/>
</dbReference>
<dbReference type="InterPro" id="IPR013151">
    <property type="entry name" value="Immunoglobulin_dom"/>
</dbReference>
<dbReference type="InterPro" id="IPR007110">
    <property type="entry name" value="Ig-like_dom"/>
</dbReference>
<protein>
    <recommendedName>
        <fullName evidence="6">Ig-like domain-containing protein</fullName>
    </recommendedName>
</protein>
<dbReference type="Gene3D" id="2.60.40.10">
    <property type="entry name" value="Immunoglobulins"/>
    <property type="match status" value="2"/>
</dbReference>
<comment type="caution">
    <text evidence="7">The sequence shown here is derived from an EMBL/GenBank/DDBJ whole genome shotgun (WGS) entry which is preliminary data.</text>
</comment>
<sequence length="210" mass="23031">MWGPDQLTAVLFFSLHHFGQFCEIQLDDRVIFIKTDEETVFLSVLAMPSVGQTQLIWKMDSRAVAKMKKSNATVYWDRVTLTPNGTLELHKPQKEDRGTFRLEGYDSNGKCAFSGNVQLELQDPVSRPVVSVVSCGSGQAELRCEVEQGDNVSFSWHTMGGSANTSLGVTTEEGRVLSIRGNISGDLVCVATNAVSKESSTPLKLDCHGE</sequence>
<dbReference type="GO" id="GO:0016020">
    <property type="term" value="C:membrane"/>
    <property type="evidence" value="ECO:0007669"/>
    <property type="project" value="UniProtKB-SubCell"/>
</dbReference>
<dbReference type="AlphaFoldDB" id="A0A8T3DRN6"/>
<keyword evidence="3" id="KW-0472">Membrane</keyword>
<dbReference type="InterPro" id="IPR036179">
    <property type="entry name" value="Ig-like_dom_sf"/>
</dbReference>
<evidence type="ECO:0000256" key="1">
    <source>
        <dbReference type="ARBA" id="ARBA00004370"/>
    </source>
</evidence>
<comment type="subcellular location">
    <subcellularLocation>
        <location evidence="1">Membrane</location>
    </subcellularLocation>
</comment>
<dbReference type="InterPro" id="IPR015631">
    <property type="entry name" value="CD2/SLAM_rcpt"/>
</dbReference>
<keyword evidence="4" id="KW-0325">Glycoprotein</keyword>
<name>A0A8T3DRN6_9TELE</name>
<dbReference type="Proteomes" id="UP000829720">
    <property type="component" value="Unassembled WGS sequence"/>
</dbReference>
<evidence type="ECO:0000256" key="4">
    <source>
        <dbReference type="ARBA" id="ARBA00023180"/>
    </source>
</evidence>
<reference evidence="7" key="1">
    <citation type="submission" date="2021-01" db="EMBL/GenBank/DDBJ databases">
        <authorList>
            <person name="Zahm M."/>
            <person name="Roques C."/>
            <person name="Cabau C."/>
            <person name="Klopp C."/>
            <person name="Donnadieu C."/>
            <person name="Jouanno E."/>
            <person name="Lampietro C."/>
            <person name="Louis A."/>
            <person name="Herpin A."/>
            <person name="Echchiki A."/>
            <person name="Berthelot C."/>
            <person name="Parey E."/>
            <person name="Roest-Crollius H."/>
            <person name="Braasch I."/>
            <person name="Postlethwait J."/>
            <person name="Bobe J."/>
            <person name="Montfort J."/>
            <person name="Bouchez O."/>
            <person name="Begum T."/>
            <person name="Mejri S."/>
            <person name="Adams A."/>
            <person name="Chen W.-J."/>
            <person name="Guiguen Y."/>
        </authorList>
    </citation>
    <scope>NUCLEOTIDE SEQUENCE</scope>
    <source>
        <tissue evidence="7">Blood</tissue>
    </source>
</reference>
<organism evidence="7 8">
    <name type="scientific">Albula goreensis</name>
    <dbReference type="NCBI Taxonomy" id="1534307"/>
    <lineage>
        <taxon>Eukaryota</taxon>
        <taxon>Metazoa</taxon>
        <taxon>Chordata</taxon>
        <taxon>Craniata</taxon>
        <taxon>Vertebrata</taxon>
        <taxon>Euteleostomi</taxon>
        <taxon>Actinopterygii</taxon>
        <taxon>Neopterygii</taxon>
        <taxon>Teleostei</taxon>
        <taxon>Albuliformes</taxon>
        <taxon>Albulidae</taxon>
        <taxon>Albula</taxon>
    </lineage>
</organism>
<dbReference type="OrthoDB" id="8439544at2759"/>
<dbReference type="EMBL" id="JAERUA010000006">
    <property type="protein sequence ID" value="KAI1898474.1"/>
    <property type="molecule type" value="Genomic_DNA"/>
</dbReference>
<keyword evidence="2" id="KW-0732">Signal</keyword>
<evidence type="ECO:0000256" key="2">
    <source>
        <dbReference type="ARBA" id="ARBA00022729"/>
    </source>
</evidence>
<keyword evidence="8" id="KW-1185">Reference proteome</keyword>
<evidence type="ECO:0000313" key="8">
    <source>
        <dbReference type="Proteomes" id="UP000829720"/>
    </source>
</evidence>
<dbReference type="PANTHER" id="PTHR12080">
    <property type="entry name" value="SIGNALING LYMPHOCYTIC ACTIVATION MOLECULE"/>
    <property type="match status" value="1"/>
</dbReference>
<gene>
    <name evidence="7" type="ORF">AGOR_G00072720</name>
</gene>
<evidence type="ECO:0000313" key="7">
    <source>
        <dbReference type="EMBL" id="KAI1898474.1"/>
    </source>
</evidence>
<dbReference type="SUPFAM" id="SSF48726">
    <property type="entry name" value="Immunoglobulin"/>
    <property type="match status" value="2"/>
</dbReference>